<evidence type="ECO:0000313" key="8">
    <source>
        <dbReference type="Proteomes" id="UP000199707"/>
    </source>
</evidence>
<evidence type="ECO:0000256" key="5">
    <source>
        <dbReference type="ARBA" id="ARBA00023288"/>
    </source>
</evidence>
<proteinExistence type="predicted"/>
<evidence type="ECO:0000256" key="4">
    <source>
        <dbReference type="ARBA" id="ARBA00023139"/>
    </source>
</evidence>
<accession>A0A1G4WSQ2</accession>
<gene>
    <name evidence="7" type="ORF">SAMN02799620_04625</name>
</gene>
<dbReference type="RefSeq" id="WP_090361774.1">
    <property type="nucleotide sequence ID" value="NZ_FMUB01000010.1"/>
</dbReference>
<keyword evidence="3" id="KW-0472">Membrane</keyword>
<keyword evidence="1" id="KW-1003">Cell membrane</keyword>
<evidence type="ECO:0000256" key="2">
    <source>
        <dbReference type="ARBA" id="ARBA00022729"/>
    </source>
</evidence>
<feature type="chain" id="PRO_5011608269" evidence="6">
    <location>
        <begin position="30"/>
        <end position="149"/>
    </location>
</feature>
<dbReference type="PROSITE" id="PS51257">
    <property type="entry name" value="PROKAR_LIPOPROTEIN"/>
    <property type="match status" value="1"/>
</dbReference>
<dbReference type="Pfam" id="PF05481">
    <property type="entry name" value="Myco_19_kDa"/>
    <property type="match status" value="1"/>
</dbReference>
<keyword evidence="5 7" id="KW-0449">Lipoprotein</keyword>
<protein>
    <submittedName>
        <fullName evidence="7">Lipoprotein antigen</fullName>
    </submittedName>
</protein>
<keyword evidence="4" id="KW-0564">Palmitate</keyword>
<keyword evidence="2 6" id="KW-0732">Signal</keyword>
<organism evidence="7 8">
    <name type="scientific">Mycolicibacterium fluoranthenivorans</name>
    <dbReference type="NCBI Taxonomy" id="258505"/>
    <lineage>
        <taxon>Bacteria</taxon>
        <taxon>Bacillati</taxon>
        <taxon>Actinomycetota</taxon>
        <taxon>Actinomycetes</taxon>
        <taxon>Mycobacteriales</taxon>
        <taxon>Mycobacteriaceae</taxon>
        <taxon>Mycolicibacterium</taxon>
    </lineage>
</organism>
<sequence length="149" mass="14717">MRLRSLASIAALAAAAATSAACSSGPQTAAPPPGALTPGTAEITIDGRDAGTTHAVSCSPAGFLTTITTGDNSSGVSAMVSNEDELKAESVSFRNVGGFTGSYNAGLGEPGATVSMTGRTYDISGTAQGFRTDNASFAATSRFTVKVAC</sequence>
<name>A0A1G4WSQ2_9MYCO</name>
<dbReference type="EMBL" id="FMUB01000010">
    <property type="protein sequence ID" value="SCX28718.1"/>
    <property type="molecule type" value="Genomic_DNA"/>
</dbReference>
<evidence type="ECO:0000256" key="3">
    <source>
        <dbReference type="ARBA" id="ARBA00023136"/>
    </source>
</evidence>
<evidence type="ECO:0000256" key="1">
    <source>
        <dbReference type="ARBA" id="ARBA00022475"/>
    </source>
</evidence>
<dbReference type="AlphaFoldDB" id="A0A1G4WSQ2"/>
<evidence type="ECO:0000313" key="7">
    <source>
        <dbReference type="EMBL" id="SCX28718.1"/>
    </source>
</evidence>
<dbReference type="InterPro" id="IPR008691">
    <property type="entry name" value="LpqH"/>
</dbReference>
<dbReference type="STRING" id="1502745.SAMN02799620_04625"/>
<dbReference type="Proteomes" id="UP000199707">
    <property type="component" value="Unassembled WGS sequence"/>
</dbReference>
<reference evidence="8" key="1">
    <citation type="submission" date="2016-10" db="EMBL/GenBank/DDBJ databases">
        <authorList>
            <person name="Varghese N."/>
            <person name="Submissions S."/>
        </authorList>
    </citation>
    <scope>NUCLEOTIDE SEQUENCE [LARGE SCALE GENOMIC DNA]</scope>
    <source>
        <strain evidence="8">UNC267MFSha1.1M11</strain>
    </source>
</reference>
<dbReference type="GO" id="GO:0016020">
    <property type="term" value="C:membrane"/>
    <property type="evidence" value="ECO:0007669"/>
    <property type="project" value="InterPro"/>
</dbReference>
<feature type="signal peptide" evidence="6">
    <location>
        <begin position="1"/>
        <end position="29"/>
    </location>
</feature>
<evidence type="ECO:0000256" key="6">
    <source>
        <dbReference type="SAM" id="SignalP"/>
    </source>
</evidence>